<dbReference type="EMBL" id="ABEU02000009">
    <property type="protein sequence ID" value="PNR48514.1"/>
    <property type="molecule type" value="Genomic_DNA"/>
</dbReference>
<dbReference type="AlphaFoldDB" id="A0A2K1K415"/>
<dbReference type="Proteomes" id="UP000006727">
    <property type="component" value="Chromosome 9"/>
</dbReference>
<protein>
    <submittedName>
        <fullName evidence="1 2">Uncharacterized protein</fullName>
    </submittedName>
</protein>
<evidence type="ECO:0000313" key="1">
    <source>
        <dbReference type="EMBL" id="PNR48514.1"/>
    </source>
</evidence>
<dbReference type="PaxDb" id="3218-PP1S314_73V6.1"/>
<accession>A0A2K1K415</accession>
<proteinExistence type="predicted"/>
<name>A0A2K1K415_PHYPA</name>
<organism evidence="1">
    <name type="scientific">Physcomitrium patens</name>
    <name type="common">Spreading-leaved earth moss</name>
    <name type="synonym">Physcomitrella patens</name>
    <dbReference type="NCBI Taxonomy" id="3218"/>
    <lineage>
        <taxon>Eukaryota</taxon>
        <taxon>Viridiplantae</taxon>
        <taxon>Streptophyta</taxon>
        <taxon>Embryophyta</taxon>
        <taxon>Bryophyta</taxon>
        <taxon>Bryophytina</taxon>
        <taxon>Bryopsida</taxon>
        <taxon>Funariidae</taxon>
        <taxon>Funariales</taxon>
        <taxon>Funariaceae</taxon>
        <taxon>Physcomitrium</taxon>
    </lineage>
</organism>
<evidence type="ECO:0000313" key="3">
    <source>
        <dbReference type="Proteomes" id="UP000006727"/>
    </source>
</evidence>
<reference evidence="2" key="3">
    <citation type="submission" date="2020-12" db="UniProtKB">
        <authorList>
            <consortium name="EnsemblPlants"/>
        </authorList>
    </citation>
    <scope>IDENTIFICATION</scope>
</reference>
<dbReference type="Gramene" id="Pp3c9_20720V3.1">
    <property type="protein sequence ID" value="PAC:32914038.CDS.1"/>
    <property type="gene ID" value="Pp3c9_20720"/>
</dbReference>
<keyword evidence="3" id="KW-1185">Reference proteome</keyword>
<gene>
    <name evidence="1" type="ORF">PHYPA_012991</name>
</gene>
<sequence length="60" mass="6465">MIRQSSTSGSRVKDCCDCANGVLVTETVRKPEIVLAHCDAHVLASTLLRNSLVVPPDDEN</sequence>
<dbReference type="EnsemblPlants" id="Pp3c9_20720V3.1">
    <property type="protein sequence ID" value="PAC:32914038.CDS.1"/>
    <property type="gene ID" value="Pp3c9_20720"/>
</dbReference>
<evidence type="ECO:0000313" key="2">
    <source>
        <dbReference type="EnsemblPlants" id="PAC:32914038.CDS.1"/>
    </source>
</evidence>
<reference evidence="1 3" key="2">
    <citation type="journal article" date="2018" name="Plant J.">
        <title>The Physcomitrella patens chromosome-scale assembly reveals moss genome structure and evolution.</title>
        <authorList>
            <person name="Lang D."/>
            <person name="Ullrich K.K."/>
            <person name="Murat F."/>
            <person name="Fuchs J."/>
            <person name="Jenkins J."/>
            <person name="Haas F.B."/>
            <person name="Piednoel M."/>
            <person name="Gundlach H."/>
            <person name="Van Bel M."/>
            <person name="Meyberg R."/>
            <person name="Vives C."/>
            <person name="Morata J."/>
            <person name="Symeonidi A."/>
            <person name="Hiss M."/>
            <person name="Muchero W."/>
            <person name="Kamisugi Y."/>
            <person name="Saleh O."/>
            <person name="Blanc G."/>
            <person name="Decker E.L."/>
            <person name="van Gessel N."/>
            <person name="Grimwood J."/>
            <person name="Hayes R.D."/>
            <person name="Graham S.W."/>
            <person name="Gunter L.E."/>
            <person name="McDaniel S.F."/>
            <person name="Hoernstein S.N.W."/>
            <person name="Larsson A."/>
            <person name="Li F.W."/>
            <person name="Perroud P.F."/>
            <person name="Phillips J."/>
            <person name="Ranjan P."/>
            <person name="Rokshar D.S."/>
            <person name="Rothfels C.J."/>
            <person name="Schneider L."/>
            <person name="Shu S."/>
            <person name="Stevenson D.W."/>
            <person name="Thummler F."/>
            <person name="Tillich M."/>
            <person name="Villarreal Aguilar J.C."/>
            <person name="Widiez T."/>
            <person name="Wong G.K."/>
            <person name="Wymore A."/>
            <person name="Zhang Y."/>
            <person name="Zimmer A.D."/>
            <person name="Quatrano R.S."/>
            <person name="Mayer K.F.X."/>
            <person name="Goodstein D."/>
            <person name="Casacuberta J.M."/>
            <person name="Vandepoele K."/>
            <person name="Reski R."/>
            <person name="Cuming A.C."/>
            <person name="Tuskan G.A."/>
            <person name="Maumus F."/>
            <person name="Salse J."/>
            <person name="Schmutz J."/>
            <person name="Rensing S.A."/>
        </authorList>
    </citation>
    <scope>NUCLEOTIDE SEQUENCE [LARGE SCALE GENOMIC DNA]</scope>
    <source>
        <strain evidence="2 3">cv. Gransden 2004</strain>
    </source>
</reference>
<reference evidence="1 3" key="1">
    <citation type="journal article" date="2008" name="Science">
        <title>The Physcomitrella genome reveals evolutionary insights into the conquest of land by plants.</title>
        <authorList>
            <person name="Rensing S."/>
            <person name="Lang D."/>
            <person name="Zimmer A."/>
            <person name="Terry A."/>
            <person name="Salamov A."/>
            <person name="Shapiro H."/>
            <person name="Nishiyama T."/>
            <person name="Perroud P.-F."/>
            <person name="Lindquist E."/>
            <person name="Kamisugi Y."/>
            <person name="Tanahashi T."/>
            <person name="Sakakibara K."/>
            <person name="Fujita T."/>
            <person name="Oishi K."/>
            <person name="Shin-I T."/>
            <person name="Kuroki Y."/>
            <person name="Toyoda A."/>
            <person name="Suzuki Y."/>
            <person name="Hashimoto A."/>
            <person name="Yamaguchi K."/>
            <person name="Sugano A."/>
            <person name="Kohara Y."/>
            <person name="Fujiyama A."/>
            <person name="Anterola A."/>
            <person name="Aoki S."/>
            <person name="Ashton N."/>
            <person name="Barbazuk W.B."/>
            <person name="Barker E."/>
            <person name="Bennetzen J."/>
            <person name="Bezanilla M."/>
            <person name="Blankenship R."/>
            <person name="Cho S.H."/>
            <person name="Dutcher S."/>
            <person name="Estelle M."/>
            <person name="Fawcett J.A."/>
            <person name="Gundlach H."/>
            <person name="Hanada K."/>
            <person name="Heyl A."/>
            <person name="Hicks K.A."/>
            <person name="Hugh J."/>
            <person name="Lohr M."/>
            <person name="Mayer K."/>
            <person name="Melkozernov A."/>
            <person name="Murata T."/>
            <person name="Nelson D."/>
            <person name="Pils B."/>
            <person name="Prigge M."/>
            <person name="Reiss B."/>
            <person name="Renner T."/>
            <person name="Rombauts S."/>
            <person name="Rushton P."/>
            <person name="Sanderfoot A."/>
            <person name="Schween G."/>
            <person name="Shiu S.-H."/>
            <person name="Stueber K."/>
            <person name="Theodoulou F.L."/>
            <person name="Tu H."/>
            <person name="Van de Peer Y."/>
            <person name="Verrier P.J."/>
            <person name="Waters E."/>
            <person name="Wood A."/>
            <person name="Yang L."/>
            <person name="Cove D."/>
            <person name="Cuming A."/>
            <person name="Hasebe M."/>
            <person name="Lucas S."/>
            <person name="Mishler D.B."/>
            <person name="Reski R."/>
            <person name="Grigoriev I."/>
            <person name="Quatrano R.S."/>
            <person name="Boore J.L."/>
        </authorList>
    </citation>
    <scope>NUCLEOTIDE SEQUENCE [LARGE SCALE GENOMIC DNA]</scope>
    <source>
        <strain evidence="2 3">cv. Gransden 2004</strain>
    </source>
</reference>
<dbReference type="InParanoid" id="A0A2K1K415"/>